<keyword evidence="4" id="KW-1185">Reference proteome</keyword>
<proteinExistence type="predicted"/>
<dbReference type="EMBL" id="BSYR01000012">
    <property type="protein sequence ID" value="GMI76338.1"/>
    <property type="molecule type" value="Genomic_DNA"/>
</dbReference>
<dbReference type="InterPro" id="IPR053168">
    <property type="entry name" value="Glutamic_endopeptidase"/>
</dbReference>
<dbReference type="Pfam" id="PF03080">
    <property type="entry name" value="Neprosin"/>
    <property type="match status" value="1"/>
</dbReference>
<evidence type="ECO:0000259" key="2">
    <source>
        <dbReference type="PROSITE" id="PS52045"/>
    </source>
</evidence>
<dbReference type="AlphaFoldDB" id="A0A9W7LTR9"/>
<dbReference type="InterPro" id="IPR004314">
    <property type="entry name" value="Neprosin"/>
</dbReference>
<dbReference type="PANTHER" id="PTHR31589:SF235">
    <property type="entry name" value="PROTEIN, PUTATIVE (DUF239)-RELATED"/>
    <property type="match status" value="1"/>
</dbReference>
<sequence>MATKFMTMPSRQPRNLVLFLISIRIMFGLSHAVGEWQAISEEEDMEMERQLSVINKPPIMSFETEFGDILDCIDIYKQHAFDHPLLKDHIVQTSPKNLPKSEGESPRLLPENIKCPPGSVLIKRTTKQDLIMANRLKPSGLNHPHQVPMEPKKGYAFATARYYSHNFGARTIMNVWRPEVASDQASLASLWIANGPLDKLNVLQAGWVVEPLLFSSNYTRLYTHWTVDNYKTTGCVNYLCPGFVQVHREITLGIVLNQISVYKGKQVDIEIAILRDGEWWLKLYNQFIGYWPQKLFYYMYGGANYVMWGGHVISPSNKPSPAMGNGHFPRDYNSSAYFKQTQIWDNVHLVYPLSDRLEPVMTVPACYYAAVIDGIAPGGSANLYYVAECGRRIEQKRN</sequence>
<protein>
    <recommendedName>
        <fullName evidence="2">Neprosin PEP catalytic domain-containing protein</fullName>
    </recommendedName>
</protein>
<evidence type="ECO:0000256" key="1">
    <source>
        <dbReference type="SAM" id="SignalP"/>
    </source>
</evidence>
<dbReference type="Gene3D" id="3.90.1320.10">
    <property type="entry name" value="Outer-capsid protein sigma 3, large lobe"/>
    <property type="match status" value="1"/>
</dbReference>
<dbReference type="Proteomes" id="UP001165190">
    <property type="component" value="Unassembled WGS sequence"/>
</dbReference>
<name>A0A9W7LTR9_HIBTR</name>
<dbReference type="InterPro" id="IPR025521">
    <property type="entry name" value="Neprosin_propep"/>
</dbReference>
<keyword evidence="1" id="KW-0732">Signal</keyword>
<feature type="chain" id="PRO_5040859223" description="Neprosin PEP catalytic domain-containing protein" evidence="1">
    <location>
        <begin position="33"/>
        <end position="398"/>
    </location>
</feature>
<accession>A0A9W7LTR9</accession>
<gene>
    <name evidence="3" type="ORF">HRI_001303100</name>
</gene>
<reference evidence="3" key="1">
    <citation type="submission" date="2023-05" db="EMBL/GenBank/DDBJ databases">
        <title>Genome and transcriptome analyses reveal genes involved in the formation of fine ridges on petal epidermal cells in Hibiscus trionum.</title>
        <authorList>
            <person name="Koshimizu S."/>
            <person name="Masuda S."/>
            <person name="Ishii T."/>
            <person name="Shirasu K."/>
            <person name="Hoshino A."/>
            <person name="Arita M."/>
        </authorList>
    </citation>
    <scope>NUCLEOTIDE SEQUENCE</scope>
    <source>
        <strain evidence="3">Hamamatsu line</strain>
    </source>
</reference>
<feature type="signal peptide" evidence="1">
    <location>
        <begin position="1"/>
        <end position="32"/>
    </location>
</feature>
<dbReference type="OrthoDB" id="1863773at2759"/>
<comment type="caution">
    <text evidence="3">The sequence shown here is derived from an EMBL/GenBank/DDBJ whole genome shotgun (WGS) entry which is preliminary data.</text>
</comment>
<dbReference type="Pfam" id="PF14365">
    <property type="entry name" value="Neprosin_AP"/>
    <property type="match status" value="1"/>
</dbReference>
<dbReference type="PANTHER" id="PTHR31589">
    <property type="entry name" value="PROTEIN, PUTATIVE (DUF239)-RELATED-RELATED"/>
    <property type="match status" value="1"/>
</dbReference>
<organism evidence="3 4">
    <name type="scientific">Hibiscus trionum</name>
    <name type="common">Flower of an hour</name>
    <dbReference type="NCBI Taxonomy" id="183268"/>
    <lineage>
        <taxon>Eukaryota</taxon>
        <taxon>Viridiplantae</taxon>
        <taxon>Streptophyta</taxon>
        <taxon>Embryophyta</taxon>
        <taxon>Tracheophyta</taxon>
        <taxon>Spermatophyta</taxon>
        <taxon>Magnoliopsida</taxon>
        <taxon>eudicotyledons</taxon>
        <taxon>Gunneridae</taxon>
        <taxon>Pentapetalae</taxon>
        <taxon>rosids</taxon>
        <taxon>malvids</taxon>
        <taxon>Malvales</taxon>
        <taxon>Malvaceae</taxon>
        <taxon>Malvoideae</taxon>
        <taxon>Hibiscus</taxon>
    </lineage>
</organism>
<evidence type="ECO:0000313" key="4">
    <source>
        <dbReference type="Proteomes" id="UP001165190"/>
    </source>
</evidence>
<dbReference type="PROSITE" id="PS52045">
    <property type="entry name" value="NEPROSIN_PEP_CD"/>
    <property type="match status" value="1"/>
</dbReference>
<feature type="domain" description="Neprosin PEP catalytic" evidence="2">
    <location>
        <begin position="148"/>
        <end position="392"/>
    </location>
</feature>
<evidence type="ECO:0000313" key="3">
    <source>
        <dbReference type="EMBL" id="GMI76338.1"/>
    </source>
</evidence>